<dbReference type="PATRIC" id="fig|1618337.4.peg.292"/>
<dbReference type="Pfam" id="PF01245">
    <property type="entry name" value="Ribosomal_L19"/>
    <property type="match status" value="1"/>
</dbReference>
<proteinExistence type="inferred from homology"/>
<dbReference type="STRING" id="1618337.UT28_C0001G0296"/>
<dbReference type="GO" id="GO:0022625">
    <property type="term" value="C:cytosolic large ribosomal subunit"/>
    <property type="evidence" value="ECO:0007669"/>
    <property type="project" value="TreeGrafter"/>
</dbReference>
<evidence type="ECO:0000256" key="2">
    <source>
        <dbReference type="ARBA" id="ARBA00022980"/>
    </source>
</evidence>
<evidence type="ECO:0000256" key="5">
    <source>
        <dbReference type="SAM" id="Coils"/>
    </source>
</evidence>
<accession>A0A0G4B3F1</accession>
<dbReference type="InterPro" id="IPR001857">
    <property type="entry name" value="Ribosomal_bL19"/>
</dbReference>
<dbReference type="InterPro" id="IPR008991">
    <property type="entry name" value="Translation_prot_SH3-like_sf"/>
</dbReference>
<evidence type="ECO:0000313" key="6">
    <source>
        <dbReference type="EMBL" id="AKM82105.1"/>
    </source>
</evidence>
<dbReference type="Proteomes" id="UP000035648">
    <property type="component" value="Chromosome"/>
</dbReference>
<keyword evidence="2 6" id="KW-0689">Ribosomal protein</keyword>
<evidence type="ECO:0000256" key="3">
    <source>
        <dbReference type="ARBA" id="ARBA00023274"/>
    </source>
</evidence>
<reference evidence="6 7" key="1">
    <citation type="journal article" date="2015" name="Nature">
        <title>rRNA introns, odd ribosomes, and small enigmatic genomes across a large radiation of phyla.</title>
        <authorList>
            <person name="Brown C.T."/>
            <person name="Hug L.A."/>
            <person name="Thomas B.C."/>
            <person name="Sharon I."/>
            <person name="Castelle C.J."/>
            <person name="Singh A."/>
            <person name="Wilkins M.J."/>
            <person name="Williams K.H."/>
            <person name="Banfield J.F."/>
        </authorList>
    </citation>
    <scope>NUCLEOTIDE SEQUENCE [LARGE SCALE GENOMIC DNA]</scope>
</reference>
<dbReference type="NCBIfam" id="TIGR01024">
    <property type="entry name" value="rplS_bact"/>
    <property type="match status" value="1"/>
</dbReference>
<dbReference type="Gene3D" id="2.30.30.790">
    <property type="match status" value="1"/>
</dbReference>
<evidence type="ECO:0000256" key="1">
    <source>
        <dbReference type="ARBA" id="ARBA00005781"/>
    </source>
</evidence>
<dbReference type="GO" id="GO:0006412">
    <property type="term" value="P:translation"/>
    <property type="evidence" value="ECO:0007669"/>
    <property type="project" value="InterPro"/>
</dbReference>
<evidence type="ECO:0000256" key="4">
    <source>
        <dbReference type="RuleBase" id="RU000559"/>
    </source>
</evidence>
<dbReference type="SUPFAM" id="SSF50104">
    <property type="entry name" value="Translation proteins SH3-like domain"/>
    <property type="match status" value="1"/>
</dbReference>
<keyword evidence="5" id="KW-0175">Coiled coil</keyword>
<organism evidence="6 7">
    <name type="scientific">Berkelbacteria bacterium GW2011_GWE1_39_12</name>
    <dbReference type="NCBI Taxonomy" id="1618337"/>
    <lineage>
        <taxon>Bacteria</taxon>
        <taxon>Candidatus Berkelbacteria</taxon>
    </lineage>
</organism>
<comment type="similarity">
    <text evidence="1 4">Belongs to the bacterial ribosomal protein bL19 family.</text>
</comment>
<feature type="coiled-coil region" evidence="5">
    <location>
        <begin position="128"/>
        <end position="156"/>
    </location>
</feature>
<comment type="function">
    <text evidence="4">This protein is located at the 30S-50S ribosomal subunit interface and may play a role in the structure and function of the aminoacyl-tRNA binding site.</text>
</comment>
<dbReference type="PRINTS" id="PR00061">
    <property type="entry name" value="RIBOSOMALL19"/>
</dbReference>
<dbReference type="InterPro" id="IPR038657">
    <property type="entry name" value="Ribosomal_bL19_sf"/>
</dbReference>
<gene>
    <name evidence="6" type="primary">rplS</name>
    <name evidence="6" type="ORF">UT28_C0001G0296</name>
</gene>
<dbReference type="PANTHER" id="PTHR15680:SF9">
    <property type="entry name" value="LARGE RIBOSOMAL SUBUNIT PROTEIN BL19M"/>
    <property type="match status" value="1"/>
</dbReference>
<dbReference type="AlphaFoldDB" id="A0A0G4B3F1"/>
<dbReference type="PANTHER" id="PTHR15680">
    <property type="entry name" value="RIBOSOMAL PROTEIN L19"/>
    <property type="match status" value="1"/>
</dbReference>
<dbReference type="EMBL" id="CP011213">
    <property type="protein sequence ID" value="AKM82105.1"/>
    <property type="molecule type" value="Genomic_DNA"/>
</dbReference>
<sequence length="180" mass="20219">MQTENLIKKFGKQNVPEIRPGDTIKVHFKITEGNKTRIQIFEGMCIGLKHGKGLDGSVKVRKISSGIGVERTFPLHSPLITKFEKVKSVKVSRAKLYFLRDLIGKKKKRKSEIKSYGLWEEAMGEEEVAKIEAEKAKLAEAKAAQKAEEEAKLKDKFEQAVASHIEEATEEKPAETPEAK</sequence>
<protein>
    <recommendedName>
        <fullName evidence="4">50S ribosomal protein L19</fullName>
    </recommendedName>
</protein>
<dbReference type="KEGG" id="bbgw:UT28_C0001G0296"/>
<keyword evidence="3 4" id="KW-0687">Ribonucleoprotein</keyword>
<evidence type="ECO:0000313" key="7">
    <source>
        <dbReference type="Proteomes" id="UP000035648"/>
    </source>
</evidence>
<dbReference type="GO" id="GO:0003735">
    <property type="term" value="F:structural constituent of ribosome"/>
    <property type="evidence" value="ECO:0007669"/>
    <property type="project" value="InterPro"/>
</dbReference>
<name>A0A0G4B3F1_9BACT</name>